<proteinExistence type="inferred from homology"/>
<dbReference type="SUPFAM" id="SSF48179">
    <property type="entry name" value="6-phosphogluconate dehydrogenase C-terminal domain-like"/>
    <property type="match status" value="2"/>
</dbReference>
<keyword evidence="7" id="KW-0443">Lipid metabolism</keyword>
<feature type="domain" description="3-hydroxyacyl-CoA dehydrogenase NAD binding" evidence="12">
    <location>
        <begin position="310"/>
        <end position="488"/>
    </location>
</feature>
<dbReference type="InterPro" id="IPR006176">
    <property type="entry name" value="3-OHacyl-CoA_DH_NAD-bd"/>
</dbReference>
<dbReference type="Pfam" id="PF00725">
    <property type="entry name" value="3HCDH"/>
    <property type="match status" value="1"/>
</dbReference>
<accession>A0A9W6D2I8</accession>
<name>A0A9W6D2I8_9BACT</name>
<comment type="pathway">
    <text evidence="1">Lipid metabolism; fatty acid beta-oxidation.</text>
</comment>
<evidence type="ECO:0000256" key="9">
    <source>
        <dbReference type="ARBA" id="ARBA00023268"/>
    </source>
</evidence>
<evidence type="ECO:0000256" key="2">
    <source>
        <dbReference type="ARBA" id="ARBA00007005"/>
    </source>
</evidence>
<keyword evidence="3" id="KW-0276">Fatty acid metabolism</keyword>
<dbReference type="Gene3D" id="3.90.226.10">
    <property type="entry name" value="2-enoyl-CoA Hydratase, Chain A, domain 1"/>
    <property type="match status" value="1"/>
</dbReference>
<sequence>MSTKRIYNLEIEGGLGLVTIDLPDKPVNSWTDAAIEELGQMLSALETQADLKGLIFMSGKPGNFHAGADLNMLTKMKSRTDAAAVLGRLHGVFNRISGLPFPTLAAIDGYCLGAGLEFALACTARMAKDSKSTQLGLPECNLGIFPGAGGSQRLPRLIGAPAFQLILKGMVYPASKALELGVIDRIVPADADLRAKALEFLQEILKGKIDLKRPEHDFSHVDEVAQVARGEVLKATRGREIPGPMLAIESMREGLKVSLEEGLEIEKRYFIDAVLSDQAKGSIHTFFLKTMSDKPKGMITKGFDPKPIKKVAILGFGTMGRGIAIDILRHTGMEVVAKEIPQAIEPGREFVKKILGEMEARKRLKMPVEDLMGRLKIVSEYGESFKDVDLVIEAVFEDMQVKEQVYQEICQVVAEDCILASNTSSIPLDSMSPFVKGRDRFAGLHFFSPVWKMELVEVIQGEKTSQATVDNLLGFVGQIRKRPVVCRDNPGFVVNALLFPYFLAALDFIETGNSIEEVDKAFVQFGMPVGPIRLTDEVGIDVVYKIMKGMKIEQNTLKSLSDQGRLGLKKCGKGFFSQDGSVDLDALPLIQKKNPKKLTAKEMQTIVLTEMATVGKDLLDRGIVKDPHMIDMGMIWGTGFPPDKGGPLMWADLTGLSKQHFGRTFYETK</sequence>
<keyword evidence="8" id="KW-0456">Lyase</keyword>
<evidence type="ECO:0000256" key="10">
    <source>
        <dbReference type="ARBA" id="ARBA00049556"/>
    </source>
</evidence>
<reference evidence="13" key="1">
    <citation type="submission" date="2022-12" db="EMBL/GenBank/DDBJ databases">
        <title>Reference genome sequencing for broad-spectrum identification of bacterial and archaeal isolates by mass spectrometry.</title>
        <authorList>
            <person name="Sekiguchi Y."/>
            <person name="Tourlousse D.M."/>
        </authorList>
    </citation>
    <scope>NUCLEOTIDE SEQUENCE</scope>
    <source>
        <strain evidence="13">ASRB1</strain>
    </source>
</reference>
<evidence type="ECO:0000259" key="11">
    <source>
        <dbReference type="Pfam" id="PF00725"/>
    </source>
</evidence>
<evidence type="ECO:0000256" key="7">
    <source>
        <dbReference type="ARBA" id="ARBA00023098"/>
    </source>
</evidence>
<dbReference type="EMBL" id="BSDR01000001">
    <property type="protein sequence ID" value="GLI33042.1"/>
    <property type="molecule type" value="Genomic_DNA"/>
</dbReference>
<dbReference type="Gene3D" id="3.40.50.720">
    <property type="entry name" value="NAD(P)-binding Rossmann-like Domain"/>
    <property type="match status" value="1"/>
</dbReference>
<keyword evidence="9" id="KW-0511">Multifunctional enzyme</keyword>
<protein>
    <submittedName>
        <fullName evidence="13">Fatty acid oxidation complex subunit alpha</fullName>
    </submittedName>
</protein>
<evidence type="ECO:0000256" key="6">
    <source>
        <dbReference type="ARBA" id="ARBA00023027"/>
    </source>
</evidence>
<organism evidence="13 14">
    <name type="scientific">Desulforhabdus amnigena</name>
    <dbReference type="NCBI Taxonomy" id="40218"/>
    <lineage>
        <taxon>Bacteria</taxon>
        <taxon>Pseudomonadati</taxon>
        <taxon>Thermodesulfobacteriota</taxon>
        <taxon>Syntrophobacteria</taxon>
        <taxon>Syntrophobacterales</taxon>
        <taxon>Syntrophobacteraceae</taxon>
        <taxon>Desulforhabdus</taxon>
    </lineage>
</organism>
<evidence type="ECO:0000313" key="14">
    <source>
        <dbReference type="Proteomes" id="UP001144372"/>
    </source>
</evidence>
<dbReference type="InterPro" id="IPR036291">
    <property type="entry name" value="NAD(P)-bd_dom_sf"/>
</dbReference>
<feature type="domain" description="3-hydroxyacyl-CoA dehydrogenase C-terminal" evidence="11">
    <location>
        <begin position="491"/>
        <end position="575"/>
    </location>
</feature>
<evidence type="ECO:0000259" key="12">
    <source>
        <dbReference type="Pfam" id="PF02737"/>
    </source>
</evidence>
<dbReference type="CDD" id="cd06558">
    <property type="entry name" value="crotonase-like"/>
    <property type="match status" value="1"/>
</dbReference>
<dbReference type="GO" id="GO:0004300">
    <property type="term" value="F:enoyl-CoA hydratase activity"/>
    <property type="evidence" value="ECO:0007669"/>
    <property type="project" value="TreeGrafter"/>
</dbReference>
<dbReference type="InterPro" id="IPR029045">
    <property type="entry name" value="ClpP/crotonase-like_dom_sf"/>
</dbReference>
<evidence type="ECO:0000256" key="8">
    <source>
        <dbReference type="ARBA" id="ARBA00023239"/>
    </source>
</evidence>
<keyword evidence="6" id="KW-0520">NAD</keyword>
<evidence type="ECO:0000256" key="5">
    <source>
        <dbReference type="ARBA" id="ARBA00023002"/>
    </source>
</evidence>
<comment type="catalytic activity">
    <reaction evidence="10">
        <text>a (3S)-3-hydroxyacyl-CoA + NAD(+) = a 3-oxoacyl-CoA + NADH + H(+)</text>
        <dbReference type="Rhea" id="RHEA:22432"/>
        <dbReference type="ChEBI" id="CHEBI:15378"/>
        <dbReference type="ChEBI" id="CHEBI:57318"/>
        <dbReference type="ChEBI" id="CHEBI:57540"/>
        <dbReference type="ChEBI" id="CHEBI:57945"/>
        <dbReference type="ChEBI" id="CHEBI:90726"/>
        <dbReference type="EC" id="1.1.1.35"/>
    </reaction>
</comment>
<dbReference type="AlphaFoldDB" id="A0A9W6D2I8"/>
<keyword evidence="5" id="KW-0560">Oxidoreductase</keyword>
<dbReference type="InterPro" id="IPR001753">
    <property type="entry name" value="Enoyl-CoA_hydra/iso"/>
</dbReference>
<comment type="similarity">
    <text evidence="2">In the central section; belongs to the 3-hydroxyacyl-CoA dehydrogenase family.</text>
</comment>
<dbReference type="GO" id="GO:0006635">
    <property type="term" value="P:fatty acid beta-oxidation"/>
    <property type="evidence" value="ECO:0007669"/>
    <property type="project" value="UniProtKB-ARBA"/>
</dbReference>
<dbReference type="SUPFAM" id="SSF52096">
    <property type="entry name" value="ClpP/crotonase"/>
    <property type="match status" value="1"/>
</dbReference>
<dbReference type="Gene3D" id="1.10.1040.50">
    <property type="match status" value="1"/>
</dbReference>
<evidence type="ECO:0000256" key="1">
    <source>
        <dbReference type="ARBA" id="ARBA00005005"/>
    </source>
</evidence>
<dbReference type="Pfam" id="PF00378">
    <property type="entry name" value="ECH_1"/>
    <property type="match status" value="1"/>
</dbReference>
<dbReference type="GO" id="GO:0070403">
    <property type="term" value="F:NAD+ binding"/>
    <property type="evidence" value="ECO:0007669"/>
    <property type="project" value="InterPro"/>
</dbReference>
<evidence type="ECO:0000256" key="4">
    <source>
        <dbReference type="ARBA" id="ARBA00022963"/>
    </source>
</evidence>
<dbReference type="GO" id="GO:0016509">
    <property type="term" value="F:long-chain (3S)-3-hydroxyacyl-CoA dehydrogenase (NAD+) activity"/>
    <property type="evidence" value="ECO:0007669"/>
    <property type="project" value="TreeGrafter"/>
</dbReference>
<keyword evidence="4" id="KW-0442">Lipid degradation</keyword>
<evidence type="ECO:0000256" key="3">
    <source>
        <dbReference type="ARBA" id="ARBA00022832"/>
    </source>
</evidence>
<dbReference type="RefSeq" id="WP_281792060.1">
    <property type="nucleotide sequence ID" value="NZ_BSDR01000001.1"/>
</dbReference>
<gene>
    <name evidence="13" type="primary">fadJ</name>
    <name evidence="13" type="ORF">DAMNIGENAA_04750</name>
</gene>
<evidence type="ECO:0000313" key="13">
    <source>
        <dbReference type="EMBL" id="GLI33042.1"/>
    </source>
</evidence>
<dbReference type="Proteomes" id="UP001144372">
    <property type="component" value="Unassembled WGS sequence"/>
</dbReference>
<dbReference type="PANTHER" id="PTHR43612:SF3">
    <property type="entry name" value="TRIFUNCTIONAL ENZYME SUBUNIT ALPHA, MITOCHONDRIAL"/>
    <property type="match status" value="1"/>
</dbReference>
<dbReference type="FunFam" id="3.40.50.720:FF:000009">
    <property type="entry name" value="Fatty oxidation complex, alpha subunit"/>
    <property type="match status" value="1"/>
</dbReference>
<dbReference type="InterPro" id="IPR006108">
    <property type="entry name" value="3HC_DH_C"/>
</dbReference>
<dbReference type="InterPro" id="IPR050136">
    <property type="entry name" value="FA_oxidation_alpha_subunit"/>
</dbReference>
<keyword evidence="14" id="KW-1185">Reference proteome</keyword>
<comment type="caution">
    <text evidence="13">The sequence shown here is derived from an EMBL/GenBank/DDBJ whole genome shotgun (WGS) entry which is preliminary data.</text>
</comment>
<dbReference type="PANTHER" id="PTHR43612">
    <property type="entry name" value="TRIFUNCTIONAL ENZYME SUBUNIT ALPHA"/>
    <property type="match status" value="1"/>
</dbReference>
<dbReference type="InterPro" id="IPR008927">
    <property type="entry name" value="6-PGluconate_DH-like_C_sf"/>
</dbReference>
<dbReference type="SUPFAM" id="SSF51735">
    <property type="entry name" value="NAD(P)-binding Rossmann-fold domains"/>
    <property type="match status" value="1"/>
</dbReference>
<dbReference type="Pfam" id="PF02737">
    <property type="entry name" value="3HCDH_N"/>
    <property type="match status" value="1"/>
</dbReference>